<comment type="caution">
    <text evidence="1">The sequence shown here is derived from an EMBL/GenBank/DDBJ whole genome shotgun (WGS) entry which is preliminary data.</text>
</comment>
<protein>
    <submittedName>
        <fullName evidence="1">Uncharacterized protein</fullName>
    </submittedName>
</protein>
<sequence length="1233" mass="132257">MIDLVYERSRGNVLYATYLCRQAVGHDPLGRLREVPTAADDLDSYYRYLLGGLTEGQRMAVGLLAVCDFAVSVDELGEIFPYVAMIPAALESVAPIVVQQPGIGGLKIHHESFSRFIRDGTARPSLDDARARAAEWLKDRGFFTDTRAFRHLPELLVDLERDDEIATLVGPDFVSRAIAGLQPPAAIKAALEVVSRRAAVTLDWRMLIRCTELRRSAGTYEFENVPDTIVDYADVLVSLLGADEVATSLVYDGQRTMEARWGLQLCAAVDRAGAAAPWEPYLTGWLETTTDNVAYGKDSDNDVWLAQLRAELRLSAQQSNDQDDELTAEEVAEILAGEHLPLADVIEVLSDCIGPLLLLEAIPHITDGSARATVLLHLADLMTSSSSELPSAADLACQAWESAPGLDPRRVLEHGVPVDELVDVLFGGDIDGTLRAATDDVLTDPQPNLADAVRRWLDLITIAHTHDKHAPTRILPNVEGDGFFRAWLRFTIATVGLGSEVARGAIEPKTASATVRVALEQLAQNAEPFTGKPRACDLWGTHHHVHEVVEEAVVLLDDEDLEAAIGSLTTISAGTTTSTIGLAATGPLYITDLLAILSRTVDGDGAGTVHGLRQRIRSEKAGQIPIYSEGAKFELEMARVSLYAGDRAEARECWGRAAHLLACYGSHKDPTIYELIDPLPELRVADAERARSRLARLQPLTYLVPKHTDGRDTSGTPHEWWRHLASLDPRAAAHQAASILLTEPGLTDELVEAAHLELLGEQASSCDPVVLAALRIAAGSRSRSLERDTALLGRLAALPVDDPARTCGALAVIANAITSTYDDMSLMFVSGADDPHPGADLDTAALALGGEGVRSRSVRKDPESRPHRRAAGRSILDILHARPRPPLPSGAVGAVSAVREHLAGTRGESPYLSGEGLDALVNAIGWRVVEAALGENGCDAAVRLLHRVADELGSYRDPHVLVDVAEGLAVRRDIDPDLFDRVAAVAFVLAFTRIRGRGGWFAFAGRDRLDLWRRALALHTDAAGSTLAGEITRTIAGEWHATSGVTRAVVSAFAATHSEIPPSYDAFSCWDAACEVIEHRLPGRMDLGVGAYQAPLRPATQEEVDHALGLLALSTLALPERGDRRQALVAATVLAARPDHLQSAATLVLAADIGAGPLTWLLTTLCGLLRTPTLTDALRDQLITMARSDVLSVRVVAADILAGLGGEPPAPPATPAHPLLSLALSTVDQGESS</sequence>
<dbReference type="Proteomes" id="UP000239290">
    <property type="component" value="Unassembled WGS sequence"/>
</dbReference>
<evidence type="ECO:0000313" key="2">
    <source>
        <dbReference type="Proteomes" id="UP000239290"/>
    </source>
</evidence>
<dbReference type="AlphaFoldDB" id="A0A2S8IH24"/>
<evidence type="ECO:0000313" key="1">
    <source>
        <dbReference type="EMBL" id="PQP14015.1"/>
    </source>
</evidence>
<name>A0A2S8IH24_RHOOP</name>
<gene>
    <name evidence="1" type="ORF">C5613_41520</name>
</gene>
<organism evidence="1 2">
    <name type="scientific">Rhodococcus opacus</name>
    <name type="common">Nocardia opaca</name>
    <dbReference type="NCBI Taxonomy" id="37919"/>
    <lineage>
        <taxon>Bacteria</taxon>
        <taxon>Bacillati</taxon>
        <taxon>Actinomycetota</taxon>
        <taxon>Actinomycetes</taxon>
        <taxon>Mycobacteriales</taxon>
        <taxon>Nocardiaceae</taxon>
        <taxon>Rhodococcus</taxon>
    </lineage>
</organism>
<reference evidence="2" key="1">
    <citation type="submission" date="2018-02" db="EMBL/GenBank/DDBJ databases">
        <title>Draft genome sequencing of Rhodococcus opacus KU647198.</title>
        <authorList>
            <person name="Zheng B.-X."/>
        </authorList>
    </citation>
    <scope>NUCLEOTIDE SEQUENCE [LARGE SCALE GENOMIC DNA]</scope>
    <source>
        <strain evidence="2">04-OD7</strain>
    </source>
</reference>
<dbReference type="EMBL" id="PUIO01000094">
    <property type="protein sequence ID" value="PQP14015.1"/>
    <property type="molecule type" value="Genomic_DNA"/>
</dbReference>
<proteinExistence type="predicted"/>
<accession>A0A2S8IH24</accession>